<keyword evidence="3" id="KW-1185">Reference proteome</keyword>
<feature type="compositionally biased region" description="Low complexity" evidence="1">
    <location>
        <begin position="330"/>
        <end position="342"/>
    </location>
</feature>
<feature type="compositionally biased region" description="Polar residues" evidence="1">
    <location>
        <begin position="86"/>
        <end position="101"/>
    </location>
</feature>
<reference evidence="2 3" key="1">
    <citation type="journal article" date="2019" name="Nat. Ecol. Evol.">
        <title>Megaphylogeny resolves global patterns of mushroom evolution.</title>
        <authorList>
            <person name="Varga T."/>
            <person name="Krizsan K."/>
            <person name="Foldi C."/>
            <person name="Dima B."/>
            <person name="Sanchez-Garcia M."/>
            <person name="Sanchez-Ramirez S."/>
            <person name="Szollosi G.J."/>
            <person name="Szarkandi J.G."/>
            <person name="Papp V."/>
            <person name="Albert L."/>
            <person name="Andreopoulos W."/>
            <person name="Angelini C."/>
            <person name="Antonin V."/>
            <person name="Barry K.W."/>
            <person name="Bougher N.L."/>
            <person name="Buchanan P."/>
            <person name="Buyck B."/>
            <person name="Bense V."/>
            <person name="Catcheside P."/>
            <person name="Chovatia M."/>
            <person name="Cooper J."/>
            <person name="Damon W."/>
            <person name="Desjardin D."/>
            <person name="Finy P."/>
            <person name="Geml J."/>
            <person name="Haridas S."/>
            <person name="Hughes K."/>
            <person name="Justo A."/>
            <person name="Karasinski D."/>
            <person name="Kautmanova I."/>
            <person name="Kiss B."/>
            <person name="Kocsube S."/>
            <person name="Kotiranta H."/>
            <person name="LaButti K.M."/>
            <person name="Lechner B.E."/>
            <person name="Liimatainen K."/>
            <person name="Lipzen A."/>
            <person name="Lukacs Z."/>
            <person name="Mihaltcheva S."/>
            <person name="Morgado L.N."/>
            <person name="Niskanen T."/>
            <person name="Noordeloos M.E."/>
            <person name="Ohm R.A."/>
            <person name="Ortiz-Santana B."/>
            <person name="Ovrebo C."/>
            <person name="Racz N."/>
            <person name="Riley R."/>
            <person name="Savchenko A."/>
            <person name="Shiryaev A."/>
            <person name="Soop K."/>
            <person name="Spirin V."/>
            <person name="Szebenyi C."/>
            <person name="Tomsovsky M."/>
            <person name="Tulloss R.E."/>
            <person name="Uehling J."/>
            <person name="Grigoriev I.V."/>
            <person name="Vagvolgyi C."/>
            <person name="Papp T."/>
            <person name="Martin F.M."/>
            <person name="Miettinen O."/>
            <person name="Hibbett D.S."/>
            <person name="Nagy L.G."/>
        </authorList>
    </citation>
    <scope>NUCLEOTIDE SEQUENCE [LARGE SCALE GENOMIC DNA]</scope>
    <source>
        <strain evidence="2 3">CBS 121175</strain>
    </source>
</reference>
<feature type="region of interest" description="Disordered" evidence="1">
    <location>
        <begin position="176"/>
        <end position="224"/>
    </location>
</feature>
<gene>
    <name evidence="2" type="ORF">FA15DRAFT_710310</name>
</gene>
<feature type="compositionally biased region" description="Low complexity" evidence="1">
    <location>
        <begin position="63"/>
        <end position="78"/>
    </location>
</feature>
<dbReference type="OrthoDB" id="3070163at2759"/>
<evidence type="ECO:0000313" key="2">
    <source>
        <dbReference type="EMBL" id="TFK17981.1"/>
    </source>
</evidence>
<proteinExistence type="predicted"/>
<dbReference type="Proteomes" id="UP000307440">
    <property type="component" value="Unassembled WGS sequence"/>
</dbReference>
<feature type="compositionally biased region" description="Polar residues" evidence="1">
    <location>
        <begin position="344"/>
        <end position="365"/>
    </location>
</feature>
<sequence length="646" mass="69745">MPPSSKKHVLPSLEVEPAPINNASPAKKAHTSCIPKQTLTEASKAIVPTEAKAQQTRASKALATPANSVASTAVSTTSKGKRASKDTTSSSKTPASKNTAQAPAKSAKSAKSIEDNPKPAAGRGQKQKLEETEAQKEAARKKAKELDNAVELQLQTDIDSKTDSDIEHKVLSIIISDTDDPDNGGENLANTVGDQADKNSDVNEEPASTDSDNDHEETVKKLKAKLAQLEAKNTYSPKEKHLNPIASGLKSAFTTAPQTKTKGICAAAVTVTEGGGINEDDINDDGPTCGSSSKDNTADQARIFPKPGHKTKLVCNADHINTDVAKARNSRPAPSSSRAAPSVDSRQSTTPHSTIASKPPSCSTSRAREDGPSLGRAQASDLPAFTAERNKWRKGFVPTIYHFLYTSPEPFLNFVAKSTKFVQIVQGAVDIVYPNVTYSVRAQSEPIHQLAYARINERHGLIAKSGLTTVSNYIKKLPNKQEATEWLKWAHRINGPLYFSVPTPMTCTSRRGNANYVEPSGRLLSPFIVDMATNALKFCEGAVITRANASPLRLFAVILASLERAAKAILPDGSISEDLKEFSQPVWGAQVKIYWESLERVLAERRQEILGKCSPECAIEEADADDSILDQDRRDMFDFESPRKPS</sequence>
<dbReference type="AlphaFoldDB" id="A0A5C3KDB3"/>
<name>A0A5C3KDB3_COPMA</name>
<feature type="compositionally biased region" description="Polar residues" evidence="1">
    <location>
        <begin position="289"/>
        <end position="299"/>
    </location>
</feature>
<accession>A0A5C3KDB3</accession>
<feature type="region of interest" description="Disordered" evidence="1">
    <location>
        <begin position="275"/>
        <end position="382"/>
    </location>
</feature>
<feature type="compositionally biased region" description="Basic and acidic residues" evidence="1">
    <location>
        <begin position="127"/>
        <end position="147"/>
    </location>
</feature>
<organism evidence="2 3">
    <name type="scientific">Coprinopsis marcescibilis</name>
    <name type="common">Agaric fungus</name>
    <name type="synonym">Psathyrella marcescibilis</name>
    <dbReference type="NCBI Taxonomy" id="230819"/>
    <lineage>
        <taxon>Eukaryota</taxon>
        <taxon>Fungi</taxon>
        <taxon>Dikarya</taxon>
        <taxon>Basidiomycota</taxon>
        <taxon>Agaricomycotina</taxon>
        <taxon>Agaricomycetes</taxon>
        <taxon>Agaricomycetidae</taxon>
        <taxon>Agaricales</taxon>
        <taxon>Agaricineae</taxon>
        <taxon>Psathyrellaceae</taxon>
        <taxon>Coprinopsis</taxon>
    </lineage>
</organism>
<evidence type="ECO:0000256" key="1">
    <source>
        <dbReference type="SAM" id="MobiDB-lite"/>
    </source>
</evidence>
<protein>
    <submittedName>
        <fullName evidence="2">Uncharacterized protein</fullName>
    </submittedName>
</protein>
<evidence type="ECO:0000313" key="3">
    <source>
        <dbReference type="Proteomes" id="UP000307440"/>
    </source>
</evidence>
<feature type="region of interest" description="Disordered" evidence="1">
    <location>
        <begin position="1"/>
        <end position="147"/>
    </location>
</feature>
<dbReference type="EMBL" id="ML210444">
    <property type="protein sequence ID" value="TFK17981.1"/>
    <property type="molecule type" value="Genomic_DNA"/>
</dbReference>